<dbReference type="EMBL" id="JBDIML010000006">
    <property type="protein sequence ID" value="MEN2768542.1"/>
    <property type="molecule type" value="Genomic_DNA"/>
</dbReference>
<evidence type="ECO:0000313" key="2">
    <source>
        <dbReference type="EMBL" id="MEN2768542.1"/>
    </source>
</evidence>
<reference evidence="2 3" key="1">
    <citation type="submission" date="2024-05" db="EMBL/GenBank/DDBJ databases">
        <authorList>
            <person name="Haq I."/>
            <person name="Ullah Z."/>
            <person name="Ahmad R."/>
            <person name="Li M."/>
            <person name="Tong Y."/>
        </authorList>
    </citation>
    <scope>NUCLEOTIDE SEQUENCE [LARGE SCALE GENOMIC DNA]</scope>
    <source>
        <strain evidence="2 3">16A2E</strain>
    </source>
</reference>
<gene>
    <name evidence="2" type="ORF">ABC228_15275</name>
</gene>
<evidence type="ECO:0000313" key="3">
    <source>
        <dbReference type="Proteomes" id="UP001444625"/>
    </source>
</evidence>
<feature type="signal peptide" evidence="1">
    <location>
        <begin position="1"/>
        <end position="22"/>
    </location>
</feature>
<keyword evidence="3" id="KW-1185">Reference proteome</keyword>
<dbReference type="Pfam" id="PF11213">
    <property type="entry name" value="DUF3006"/>
    <property type="match status" value="1"/>
</dbReference>
<protein>
    <submittedName>
        <fullName evidence="2">DUF3006 family protein</fullName>
    </submittedName>
</protein>
<evidence type="ECO:0000256" key="1">
    <source>
        <dbReference type="SAM" id="SignalP"/>
    </source>
</evidence>
<accession>A0ABU9XJV1</accession>
<sequence>MKEKKYLKVVLVLLLLVVTCNGVDTSAAAKLFPHDKRHAFSASPFTYQTKGVVDRIEGNDIVILMEKEQKEVTISKEEFPLLYSQGTWLDLVIVEGHIVDLSIDWVMTNKKRDRVKALLEVIRAR</sequence>
<feature type="chain" id="PRO_5045727730" evidence="1">
    <location>
        <begin position="23"/>
        <end position="125"/>
    </location>
</feature>
<keyword evidence="1" id="KW-0732">Signal</keyword>
<organism evidence="2 3">
    <name type="scientific">Ornithinibacillus xuwenensis</name>
    <dbReference type="NCBI Taxonomy" id="3144668"/>
    <lineage>
        <taxon>Bacteria</taxon>
        <taxon>Bacillati</taxon>
        <taxon>Bacillota</taxon>
        <taxon>Bacilli</taxon>
        <taxon>Bacillales</taxon>
        <taxon>Bacillaceae</taxon>
        <taxon>Ornithinibacillus</taxon>
    </lineage>
</organism>
<name>A0ABU9XJV1_9BACI</name>
<dbReference type="InterPro" id="IPR021377">
    <property type="entry name" value="DUF3006"/>
</dbReference>
<comment type="caution">
    <text evidence="2">The sequence shown here is derived from an EMBL/GenBank/DDBJ whole genome shotgun (WGS) entry which is preliminary data.</text>
</comment>
<proteinExistence type="predicted"/>
<dbReference type="Proteomes" id="UP001444625">
    <property type="component" value="Unassembled WGS sequence"/>
</dbReference>
<dbReference type="RefSeq" id="WP_345826031.1">
    <property type="nucleotide sequence ID" value="NZ_JBDIML010000006.1"/>
</dbReference>